<gene>
    <name evidence="6" type="ORF">SAMN05444858_104163</name>
</gene>
<dbReference type="PRINTS" id="PR00819">
    <property type="entry name" value="CBXCFQXSUPER"/>
</dbReference>
<dbReference type="InterPro" id="IPR003959">
    <property type="entry name" value="ATPase_AAA_core"/>
</dbReference>
<evidence type="ECO:0000256" key="3">
    <source>
        <dbReference type="ARBA" id="ARBA00022840"/>
    </source>
</evidence>
<dbReference type="STRING" id="1198245.SAMN05444858_104163"/>
<feature type="region of interest" description="Disordered" evidence="4">
    <location>
        <begin position="494"/>
        <end position="568"/>
    </location>
</feature>
<proteinExistence type="inferred from homology"/>
<dbReference type="Gene3D" id="2.160.20.10">
    <property type="entry name" value="Single-stranded right-handed beta-helix, Pectin lyase-like"/>
    <property type="match status" value="3"/>
</dbReference>
<organism evidence="6 7">
    <name type="scientific">Micromonospora avicenniae</name>
    <dbReference type="NCBI Taxonomy" id="1198245"/>
    <lineage>
        <taxon>Bacteria</taxon>
        <taxon>Bacillati</taxon>
        <taxon>Actinomycetota</taxon>
        <taxon>Actinomycetes</taxon>
        <taxon>Micromonosporales</taxon>
        <taxon>Micromonosporaceae</taxon>
        <taxon>Micromonospora</taxon>
    </lineage>
</organism>
<dbReference type="InterPro" id="IPR003593">
    <property type="entry name" value="AAA+_ATPase"/>
</dbReference>
<sequence>MLLVSQTDPGYLSTIEEAVRAAAPGATVVVQPGTYREQLRLTRDVVVTAEDGPGTVTIDGGDGVAVFAARGTATLRGLTVRGGGTDLPAVQVGQGRLHLTDCDVVGQGIVAVHVPGGRFELRDCRVSNPAGAGFLVEGSGAGEAVRTTLRDVESAAIVISGGADPVFRDCTLADVRGAGVLVTRGGRGSVEACDISAVEGPGVAVEENGAVRVVRTTVHDTSGAGVFVAGGIPTFEECEFRDVGGHGVVLSGTADPVLTRCRVSGSAGHGLYALETATGVFSDGEISGTGSAAVAVAGSAAPRIEGGRVSGDGGVALLFDAESAGTVRGLTVRGGQDGLLVQGRARPAIENVTITGCGQYGVRVADSAGPTVRGARIDECQGGGVQVGRGAILRMLETTVNAGANALLLAAGAAATVTACEFGAARQAGVLVQQEATLTLARTRVRGSGGPGIQFGAGSSGQLDGCEVLENAGDGLLVETLEPVRVRTTTIVGNGGEPIRLTVPGTVDVDDSRTSRPSSGGEPSRPEETSGRPSAPVPASPATTGDPTPAAPAVAANTGQPAAPAAPADPATPLLAELDALVGLAGVKHEVATLVGLHRISQRRAAAGLPAPPMSRHMVFAGAPGTGKTTVARLYGRILAALGVLKSGQLVEVARADLVAEHIGGTAVKTTEKFNEARGGVLFVDEAYALAPVEGGNGHDFGREAIDTLVKLMEDHRDEVVVIVAGYSAQMRQFLDANPGLASRFSKTVEFESYSTEELVTIVERLCSTHHYSLEYDTRMALANLFDGMSRDANFGNARVARKVFEEMIGRQAFRLSQAGDPSGVELAQLLPQDLGAPAGTGVQAGVARDDEVDRLLGRLNAMIGLAGVKREVADMIDLLATIRTRVRAGLPAPSVSRHLVFSGPPGTGKTTVARLYGELLTALGVLAGGQLVEVARADLVGEYIGHTAQRTREAFDRARGGVLFIDEAYTLAPPDARQDFGREAIDTLVKLMEDHRDEVVVIAAGYEEEIEEFLAANAGLASRFSRRIHFTNYDANDLVAIFQNLAAASGYECPGETLAALRGHFERVPRTRSFGNGRYARQVLDEAITRQAGRIRTLRDPSVEQLRMLLAEDVAAT</sequence>
<dbReference type="InterPro" id="IPR027417">
    <property type="entry name" value="P-loop_NTPase"/>
</dbReference>
<dbReference type="SUPFAM" id="SSF52540">
    <property type="entry name" value="P-loop containing nucleoside triphosphate hydrolases"/>
    <property type="match status" value="2"/>
</dbReference>
<dbReference type="Proteomes" id="UP000186004">
    <property type="component" value="Unassembled WGS sequence"/>
</dbReference>
<keyword evidence="2" id="KW-0547">Nucleotide-binding</keyword>
<dbReference type="Pfam" id="PF13229">
    <property type="entry name" value="Beta_helix"/>
    <property type="match status" value="2"/>
</dbReference>
<evidence type="ECO:0000256" key="2">
    <source>
        <dbReference type="ARBA" id="ARBA00022741"/>
    </source>
</evidence>
<dbReference type="InterPro" id="IPR006626">
    <property type="entry name" value="PbH1"/>
</dbReference>
<feature type="compositionally biased region" description="Low complexity" evidence="4">
    <location>
        <begin position="540"/>
        <end position="568"/>
    </location>
</feature>
<dbReference type="GO" id="GO:0005524">
    <property type="term" value="F:ATP binding"/>
    <property type="evidence" value="ECO:0007669"/>
    <property type="project" value="UniProtKB-KW"/>
</dbReference>
<dbReference type="SMART" id="SM00710">
    <property type="entry name" value="PbH1"/>
    <property type="match status" value="15"/>
</dbReference>
<evidence type="ECO:0000256" key="1">
    <source>
        <dbReference type="ARBA" id="ARBA00010378"/>
    </source>
</evidence>
<evidence type="ECO:0000259" key="5">
    <source>
        <dbReference type="SMART" id="SM00382"/>
    </source>
</evidence>
<dbReference type="Gene3D" id="3.40.50.300">
    <property type="entry name" value="P-loop containing nucleotide triphosphate hydrolases"/>
    <property type="match status" value="2"/>
</dbReference>
<dbReference type="GO" id="GO:0016887">
    <property type="term" value="F:ATP hydrolysis activity"/>
    <property type="evidence" value="ECO:0007669"/>
    <property type="project" value="InterPro"/>
</dbReference>
<evidence type="ECO:0000313" key="6">
    <source>
        <dbReference type="EMBL" id="SIQ78632.1"/>
    </source>
</evidence>
<feature type="domain" description="AAA+ ATPase" evidence="5">
    <location>
        <begin position="614"/>
        <end position="755"/>
    </location>
</feature>
<dbReference type="InterPro" id="IPR041627">
    <property type="entry name" value="AAA_lid_6"/>
</dbReference>
<dbReference type="EMBL" id="FTNF01000004">
    <property type="protein sequence ID" value="SIQ78632.1"/>
    <property type="molecule type" value="Genomic_DNA"/>
</dbReference>
<accession>A0A1N6VL99</accession>
<feature type="domain" description="AAA+ ATPase" evidence="5">
    <location>
        <begin position="896"/>
        <end position="1035"/>
    </location>
</feature>
<dbReference type="Gene3D" id="1.10.8.60">
    <property type="match status" value="2"/>
</dbReference>
<keyword evidence="7" id="KW-1185">Reference proteome</keyword>
<dbReference type="PANTHER" id="PTHR43392:SF2">
    <property type="entry name" value="AAA-TYPE ATPASE FAMILY PROTEIN _ ANKYRIN REPEAT FAMILY PROTEIN"/>
    <property type="match status" value="1"/>
</dbReference>
<dbReference type="CDD" id="cd00009">
    <property type="entry name" value="AAA"/>
    <property type="match status" value="1"/>
</dbReference>
<dbReference type="InterPro" id="IPR000641">
    <property type="entry name" value="CbxX/CfxQ"/>
</dbReference>
<dbReference type="InterPro" id="IPR012334">
    <property type="entry name" value="Pectin_lyas_fold"/>
</dbReference>
<dbReference type="Pfam" id="PF17866">
    <property type="entry name" value="AAA_lid_6"/>
    <property type="match status" value="2"/>
</dbReference>
<evidence type="ECO:0000313" key="7">
    <source>
        <dbReference type="Proteomes" id="UP000186004"/>
    </source>
</evidence>
<comment type="similarity">
    <text evidence="1">Belongs to the CbxX/CfxQ family.</text>
</comment>
<dbReference type="FunFam" id="3.40.50.300:FF:000216">
    <property type="entry name" value="Type VII secretion ATPase EccA"/>
    <property type="match status" value="2"/>
</dbReference>
<evidence type="ECO:0000256" key="4">
    <source>
        <dbReference type="SAM" id="MobiDB-lite"/>
    </source>
</evidence>
<protein>
    <submittedName>
        <fullName evidence="6">AAA+-type ATPase, SpoVK/Ycf46/Vps4 family</fullName>
    </submittedName>
</protein>
<keyword evidence="3" id="KW-0067">ATP-binding</keyword>
<dbReference type="InterPro" id="IPR050773">
    <property type="entry name" value="CbxX/CfxQ_RuBisCO_ESX"/>
</dbReference>
<dbReference type="InterPro" id="IPR011050">
    <property type="entry name" value="Pectin_lyase_fold/virulence"/>
</dbReference>
<name>A0A1N6VL99_9ACTN</name>
<dbReference type="SMART" id="SM00382">
    <property type="entry name" value="AAA"/>
    <property type="match status" value="2"/>
</dbReference>
<reference evidence="6 7" key="1">
    <citation type="submission" date="2017-01" db="EMBL/GenBank/DDBJ databases">
        <authorList>
            <person name="Mah S.A."/>
            <person name="Swanson W.J."/>
            <person name="Moy G.W."/>
            <person name="Vacquier V.D."/>
        </authorList>
    </citation>
    <scope>NUCLEOTIDE SEQUENCE [LARGE SCALE GENOMIC DNA]</scope>
    <source>
        <strain evidence="6 7">DSM 45758</strain>
    </source>
</reference>
<dbReference type="InterPro" id="IPR039448">
    <property type="entry name" value="Beta_helix"/>
</dbReference>
<dbReference type="Pfam" id="PF00004">
    <property type="entry name" value="AAA"/>
    <property type="match status" value="2"/>
</dbReference>
<dbReference type="SUPFAM" id="SSF51126">
    <property type="entry name" value="Pectin lyase-like"/>
    <property type="match status" value="2"/>
</dbReference>
<dbReference type="AlphaFoldDB" id="A0A1N6VL99"/>
<dbReference type="PANTHER" id="PTHR43392">
    <property type="entry name" value="AAA-TYPE ATPASE FAMILY PROTEIN / ANKYRIN REPEAT FAMILY PROTEIN"/>
    <property type="match status" value="1"/>
</dbReference>